<comment type="caution">
    <text evidence="4">The sequence shown here is derived from an EMBL/GenBank/DDBJ whole genome shotgun (WGS) entry which is preliminary data.</text>
</comment>
<organism evidence="4 5">
    <name type="scientific">Mucilaginibacter aquariorum</name>
    <dbReference type="NCBI Taxonomy" id="2967225"/>
    <lineage>
        <taxon>Bacteria</taxon>
        <taxon>Pseudomonadati</taxon>
        <taxon>Bacteroidota</taxon>
        <taxon>Sphingobacteriia</taxon>
        <taxon>Sphingobacteriales</taxon>
        <taxon>Sphingobacteriaceae</taxon>
        <taxon>Mucilaginibacter</taxon>
    </lineage>
</organism>
<keyword evidence="5" id="KW-1185">Reference proteome</keyword>
<dbReference type="InterPro" id="IPR003362">
    <property type="entry name" value="Bact_transf"/>
</dbReference>
<accession>A0ABT1SWV3</accession>
<evidence type="ECO:0000313" key="4">
    <source>
        <dbReference type="EMBL" id="MCQ6956556.1"/>
    </source>
</evidence>
<sequence length="209" mass="24607">MYRAVFKRLIDVMVSFMLLLTLFPVMLLVYILLWLVCKDKPLFYQKRVGLHNKPFYLIKFRSMTNQKNADGELLPEKMRLTRLGLFLRRSSLDELPQLFNILSGDMSLIGPRPLYERYLPYYTNEEQIRHSVRPGISGWAQVNGRNAISWDTKLALDVFYVKHLSFKLDCVIAYKTIINILTAKNILADETSTVRYLDKERPYQPTNNY</sequence>
<dbReference type="EMBL" id="JANHOH010000001">
    <property type="protein sequence ID" value="MCQ6956556.1"/>
    <property type="molecule type" value="Genomic_DNA"/>
</dbReference>
<evidence type="ECO:0000256" key="1">
    <source>
        <dbReference type="ARBA" id="ARBA00006464"/>
    </source>
</evidence>
<evidence type="ECO:0000259" key="3">
    <source>
        <dbReference type="Pfam" id="PF02397"/>
    </source>
</evidence>
<feature type="transmembrane region" description="Helical" evidence="2">
    <location>
        <begin position="12"/>
        <end position="37"/>
    </location>
</feature>
<evidence type="ECO:0000256" key="2">
    <source>
        <dbReference type="SAM" id="Phobius"/>
    </source>
</evidence>
<keyword evidence="2" id="KW-0472">Membrane</keyword>
<feature type="domain" description="Bacterial sugar transferase" evidence="3">
    <location>
        <begin position="7"/>
        <end position="181"/>
    </location>
</feature>
<keyword evidence="4" id="KW-0808">Transferase</keyword>
<dbReference type="Pfam" id="PF02397">
    <property type="entry name" value="Bac_transf"/>
    <property type="match status" value="1"/>
</dbReference>
<gene>
    <name evidence="4" type="ORF">NPE20_01240</name>
</gene>
<dbReference type="RefSeq" id="WP_256536772.1">
    <property type="nucleotide sequence ID" value="NZ_JANHOH010000001.1"/>
</dbReference>
<name>A0ABT1SWV3_9SPHI</name>
<dbReference type="PANTHER" id="PTHR30576">
    <property type="entry name" value="COLANIC BIOSYNTHESIS UDP-GLUCOSE LIPID CARRIER TRANSFERASE"/>
    <property type="match status" value="1"/>
</dbReference>
<dbReference type="GO" id="GO:0016740">
    <property type="term" value="F:transferase activity"/>
    <property type="evidence" value="ECO:0007669"/>
    <property type="project" value="UniProtKB-KW"/>
</dbReference>
<keyword evidence="2" id="KW-0812">Transmembrane</keyword>
<dbReference type="PANTHER" id="PTHR30576:SF8">
    <property type="entry name" value="UNDECAPRENYL-PHOSPHATE GALACTOSE PHOSPHOTRANSFERASE"/>
    <property type="match status" value="1"/>
</dbReference>
<reference evidence="4 5" key="1">
    <citation type="submission" date="2022-07" db="EMBL/GenBank/DDBJ databases">
        <title>Mucilaginibacter sp. JC4.</title>
        <authorList>
            <person name="Le V."/>
            <person name="Ko S.-R."/>
            <person name="Ahn C.-Y."/>
            <person name="Oh H.-M."/>
        </authorList>
    </citation>
    <scope>NUCLEOTIDE SEQUENCE [LARGE SCALE GENOMIC DNA]</scope>
    <source>
        <strain evidence="4 5">JC4</strain>
    </source>
</reference>
<proteinExistence type="inferred from homology"/>
<evidence type="ECO:0000313" key="5">
    <source>
        <dbReference type="Proteomes" id="UP001204376"/>
    </source>
</evidence>
<dbReference type="Proteomes" id="UP001204376">
    <property type="component" value="Unassembled WGS sequence"/>
</dbReference>
<comment type="similarity">
    <text evidence="1">Belongs to the bacterial sugar transferase family.</text>
</comment>
<keyword evidence="2" id="KW-1133">Transmembrane helix</keyword>
<protein>
    <submittedName>
        <fullName evidence="4">Sugar transferase</fullName>
    </submittedName>
</protein>